<evidence type="ECO:0000313" key="3">
    <source>
        <dbReference type="Proteomes" id="UP000018936"/>
    </source>
</evidence>
<dbReference type="GO" id="GO:0032259">
    <property type="term" value="P:methylation"/>
    <property type="evidence" value="ECO:0007669"/>
    <property type="project" value="UniProtKB-KW"/>
</dbReference>
<feature type="region of interest" description="Disordered" evidence="1">
    <location>
        <begin position="33"/>
        <end position="169"/>
    </location>
</feature>
<comment type="caution">
    <text evidence="2">The sequence shown here is derived from an EMBL/GenBank/DDBJ whole genome shotgun (WGS) entry which is preliminary data.</text>
</comment>
<dbReference type="AlphaFoldDB" id="V8N1C3"/>
<accession>V8N1C3</accession>
<feature type="compositionally biased region" description="Basic and acidic residues" evidence="1">
    <location>
        <begin position="148"/>
        <end position="161"/>
    </location>
</feature>
<keyword evidence="2" id="KW-0808">Transferase</keyword>
<keyword evidence="3" id="KW-1185">Reference proteome</keyword>
<proteinExistence type="predicted"/>
<feature type="compositionally biased region" description="Basic and acidic residues" evidence="1">
    <location>
        <begin position="36"/>
        <end position="73"/>
    </location>
</feature>
<gene>
    <name evidence="2" type="primary">dotA</name>
    <name evidence="2" type="ORF">L345_18221</name>
</gene>
<organism evidence="2 3">
    <name type="scientific">Ophiophagus hannah</name>
    <name type="common">King cobra</name>
    <name type="synonym">Naja hannah</name>
    <dbReference type="NCBI Taxonomy" id="8665"/>
    <lineage>
        <taxon>Eukaryota</taxon>
        <taxon>Metazoa</taxon>
        <taxon>Chordata</taxon>
        <taxon>Craniata</taxon>
        <taxon>Vertebrata</taxon>
        <taxon>Euteleostomi</taxon>
        <taxon>Lepidosauria</taxon>
        <taxon>Squamata</taxon>
        <taxon>Bifurcata</taxon>
        <taxon>Unidentata</taxon>
        <taxon>Episquamata</taxon>
        <taxon>Toxicofera</taxon>
        <taxon>Serpentes</taxon>
        <taxon>Colubroidea</taxon>
        <taxon>Elapidae</taxon>
        <taxon>Elapinae</taxon>
        <taxon>Ophiophagus</taxon>
    </lineage>
</organism>
<protein>
    <submittedName>
        <fullName evidence="2">Histone-lysine N-methyltransferase, H3 lysine-79 specific</fullName>
    </submittedName>
</protein>
<sequence>MSLPRAASAFLPSRGSAFKRPQEVLGLAKVGRVQGRGREGGSLHLRDCIIFKRERGKERERKRGRKEGGERERDRKRKRERGRKDERERERERGRKEGRKREREIGRERKRKEGRERERKEGRGERERKRQEGRKEERKRDGKRKKGREGGRGRRREKEGGRPSGVASLQLGGAGFVLVVRKEGGPRAAPLLPPHPQALALHHLLSHFLLKTS</sequence>
<evidence type="ECO:0000313" key="2">
    <source>
        <dbReference type="EMBL" id="ETE56069.1"/>
    </source>
</evidence>
<dbReference type="EMBL" id="AZIM01044912">
    <property type="protein sequence ID" value="ETE56069.1"/>
    <property type="molecule type" value="Genomic_DNA"/>
</dbReference>
<evidence type="ECO:0000256" key="1">
    <source>
        <dbReference type="SAM" id="MobiDB-lite"/>
    </source>
</evidence>
<reference evidence="2 3" key="1">
    <citation type="journal article" date="2013" name="Proc. Natl. Acad. Sci. U.S.A.">
        <title>The king cobra genome reveals dynamic gene evolution and adaptation in the snake venom system.</title>
        <authorList>
            <person name="Vonk F.J."/>
            <person name="Casewell N.R."/>
            <person name="Henkel C.V."/>
            <person name="Heimberg A.M."/>
            <person name="Jansen H.J."/>
            <person name="McCleary R.J."/>
            <person name="Kerkkamp H.M."/>
            <person name="Vos R.A."/>
            <person name="Guerreiro I."/>
            <person name="Calvete J.J."/>
            <person name="Wuster W."/>
            <person name="Woods A.E."/>
            <person name="Logan J.M."/>
            <person name="Harrison R.A."/>
            <person name="Castoe T.A."/>
            <person name="de Koning A.P."/>
            <person name="Pollock D.D."/>
            <person name="Yandell M."/>
            <person name="Calderon D."/>
            <person name="Renjifo C."/>
            <person name="Currier R.B."/>
            <person name="Salgado D."/>
            <person name="Pla D."/>
            <person name="Sanz L."/>
            <person name="Hyder A.S."/>
            <person name="Ribeiro J.M."/>
            <person name="Arntzen J.W."/>
            <person name="van den Thillart G.E."/>
            <person name="Boetzer M."/>
            <person name="Pirovano W."/>
            <person name="Dirks R.P."/>
            <person name="Spaink H.P."/>
            <person name="Duboule D."/>
            <person name="McGlinn E."/>
            <person name="Kini R.M."/>
            <person name="Richardson M.K."/>
        </authorList>
    </citation>
    <scope>NUCLEOTIDE SEQUENCE</scope>
    <source>
        <tissue evidence="2">Blood</tissue>
    </source>
</reference>
<name>V8N1C3_OPHHA</name>
<feature type="non-terminal residue" evidence="2">
    <location>
        <position position="213"/>
    </location>
</feature>
<dbReference type="Proteomes" id="UP000018936">
    <property type="component" value="Unassembled WGS sequence"/>
</dbReference>
<dbReference type="GO" id="GO:0008168">
    <property type="term" value="F:methyltransferase activity"/>
    <property type="evidence" value="ECO:0007669"/>
    <property type="project" value="UniProtKB-KW"/>
</dbReference>
<feature type="compositionally biased region" description="Basic and acidic residues" evidence="1">
    <location>
        <begin position="82"/>
        <end position="140"/>
    </location>
</feature>
<keyword evidence="2" id="KW-0489">Methyltransferase</keyword>